<evidence type="ECO:0000259" key="3">
    <source>
        <dbReference type="Pfam" id="PF00291"/>
    </source>
</evidence>
<protein>
    <submittedName>
        <fullName evidence="4">PLP-dependent cysteine synthase family protein</fullName>
    </submittedName>
</protein>
<evidence type="ECO:0000256" key="2">
    <source>
        <dbReference type="ARBA" id="ARBA00022898"/>
    </source>
</evidence>
<comment type="cofactor">
    <cofactor evidence="1">
        <name>pyridoxal 5'-phosphate</name>
        <dbReference type="ChEBI" id="CHEBI:597326"/>
    </cofactor>
</comment>
<organism evidence="4 5">
    <name type="scientific">Zunongwangia endophytica</name>
    <dbReference type="NCBI Taxonomy" id="1808945"/>
    <lineage>
        <taxon>Bacteria</taxon>
        <taxon>Pseudomonadati</taxon>
        <taxon>Bacteroidota</taxon>
        <taxon>Flavobacteriia</taxon>
        <taxon>Flavobacteriales</taxon>
        <taxon>Flavobacteriaceae</taxon>
        <taxon>Zunongwangia</taxon>
    </lineage>
</organism>
<dbReference type="PANTHER" id="PTHR10314">
    <property type="entry name" value="CYSTATHIONINE BETA-SYNTHASE"/>
    <property type="match status" value="1"/>
</dbReference>
<evidence type="ECO:0000313" key="5">
    <source>
        <dbReference type="Proteomes" id="UP001595793"/>
    </source>
</evidence>
<gene>
    <name evidence="4" type="ORF">ACFOS1_00890</name>
</gene>
<name>A0ABV8H4J4_9FLAO</name>
<dbReference type="SUPFAM" id="SSF53686">
    <property type="entry name" value="Tryptophan synthase beta subunit-like PLP-dependent enzymes"/>
    <property type="match status" value="1"/>
</dbReference>
<dbReference type="InterPro" id="IPR050214">
    <property type="entry name" value="Cys_Synth/Cystath_Beta-Synth"/>
</dbReference>
<proteinExistence type="predicted"/>
<dbReference type="CDD" id="cd01561">
    <property type="entry name" value="CBS_like"/>
    <property type="match status" value="1"/>
</dbReference>
<feature type="domain" description="Tryptophan synthase beta chain-like PALP" evidence="3">
    <location>
        <begin position="12"/>
        <end position="310"/>
    </location>
</feature>
<dbReference type="Gene3D" id="3.40.50.1100">
    <property type="match status" value="2"/>
</dbReference>
<evidence type="ECO:0000256" key="1">
    <source>
        <dbReference type="ARBA" id="ARBA00001933"/>
    </source>
</evidence>
<comment type="caution">
    <text evidence="4">The sequence shown here is derived from an EMBL/GenBank/DDBJ whole genome shotgun (WGS) entry which is preliminary data.</text>
</comment>
<reference evidence="5" key="1">
    <citation type="journal article" date="2019" name="Int. J. Syst. Evol. Microbiol.">
        <title>The Global Catalogue of Microorganisms (GCM) 10K type strain sequencing project: providing services to taxonomists for standard genome sequencing and annotation.</title>
        <authorList>
            <consortium name="The Broad Institute Genomics Platform"/>
            <consortium name="The Broad Institute Genome Sequencing Center for Infectious Disease"/>
            <person name="Wu L."/>
            <person name="Ma J."/>
        </authorList>
    </citation>
    <scope>NUCLEOTIDE SEQUENCE [LARGE SCALE GENOMIC DNA]</scope>
    <source>
        <strain evidence="5">CECT 9128</strain>
    </source>
</reference>
<dbReference type="RefSeq" id="WP_290232787.1">
    <property type="nucleotide sequence ID" value="NZ_JAUFPZ010000002.1"/>
</dbReference>
<accession>A0ABV8H4J4</accession>
<keyword evidence="2" id="KW-0663">Pyridoxal phosphate</keyword>
<dbReference type="InterPro" id="IPR001926">
    <property type="entry name" value="TrpB-like_PALP"/>
</dbReference>
<dbReference type="Proteomes" id="UP001595793">
    <property type="component" value="Unassembled WGS sequence"/>
</dbReference>
<evidence type="ECO:0000313" key="4">
    <source>
        <dbReference type="EMBL" id="MFC4025948.1"/>
    </source>
</evidence>
<dbReference type="Pfam" id="PF00291">
    <property type="entry name" value="PALP"/>
    <property type="match status" value="1"/>
</dbReference>
<dbReference type="InterPro" id="IPR036052">
    <property type="entry name" value="TrpB-like_PALP_sf"/>
</dbReference>
<sequence length="346" mass="38662">MKEDLQVYDNVLQLIGKTPLVQLNKITEGFKGDFYAKVESFNPGHSSKDRIALYIIEEAERKGILKPGDTIIETTSGNTGFSIAMVSQVKGYDCILAVSSKASKDKIEMLRTMGAKVYVCPAHVAADDPRSYYEVAKRLHNEIKGSVYINQYFNDLNTEAHYKSTGPEIWKQTEGKITHLIACSGTGGTISGTARYLKEQNPEVNIIGIDAYGSVLKKYHETREFDAEEIYPYRIEGLGKNLIPTATDFDAIDRFVKVTDEESAHTARELAKVEGMLVGYTSGAAMQGIKQLQEAGEFDENSKVVIIFPDHGSRYMSKIYSDKWMEDQGFFDTKNEAEVKAIEIIK</sequence>
<keyword evidence="5" id="KW-1185">Reference proteome</keyword>
<dbReference type="EMBL" id="JBHSAS010000002">
    <property type="protein sequence ID" value="MFC4025948.1"/>
    <property type="molecule type" value="Genomic_DNA"/>
</dbReference>